<comment type="caution">
    <text evidence="5">The sequence shown here is derived from an EMBL/GenBank/DDBJ whole genome shotgun (WGS) entry which is preliminary data.</text>
</comment>
<accession>A0A9P4TCC5</accession>
<organism evidence="5 6">
    <name type="scientific">Curvularia kusanoi</name>
    <name type="common">Cochliobolus kusanoi</name>
    <dbReference type="NCBI Taxonomy" id="90978"/>
    <lineage>
        <taxon>Eukaryota</taxon>
        <taxon>Fungi</taxon>
        <taxon>Dikarya</taxon>
        <taxon>Ascomycota</taxon>
        <taxon>Pezizomycotina</taxon>
        <taxon>Dothideomycetes</taxon>
        <taxon>Pleosporomycetidae</taxon>
        <taxon>Pleosporales</taxon>
        <taxon>Pleosporineae</taxon>
        <taxon>Pleosporaceae</taxon>
        <taxon>Curvularia</taxon>
    </lineage>
</organism>
<keyword evidence="2" id="KW-0732">Signal</keyword>
<keyword evidence="1" id="KW-0472">Membrane</keyword>
<dbReference type="GO" id="GO:0005783">
    <property type="term" value="C:endoplasmic reticulum"/>
    <property type="evidence" value="ECO:0007669"/>
    <property type="project" value="TreeGrafter"/>
</dbReference>
<evidence type="ECO:0000259" key="3">
    <source>
        <dbReference type="Pfam" id="PF12955"/>
    </source>
</evidence>
<feature type="chain" id="PRO_5040291006" description="DUF3844 domain-containing protein" evidence="2">
    <location>
        <begin position="19"/>
        <end position="402"/>
    </location>
</feature>
<dbReference type="Pfam" id="PF12955">
    <property type="entry name" value="Vps3844_C"/>
    <property type="match status" value="1"/>
</dbReference>
<dbReference type="InterPro" id="IPR024382">
    <property type="entry name" value="Vps3844_C"/>
</dbReference>
<dbReference type="InterPro" id="IPR049205">
    <property type="entry name" value="Vps3844_N"/>
</dbReference>
<dbReference type="EMBL" id="SWKU01000012">
    <property type="protein sequence ID" value="KAF3001906.1"/>
    <property type="molecule type" value="Genomic_DNA"/>
</dbReference>
<evidence type="ECO:0000313" key="5">
    <source>
        <dbReference type="EMBL" id="KAF3001906.1"/>
    </source>
</evidence>
<protein>
    <recommendedName>
        <fullName evidence="7">DUF3844 domain-containing protein</fullName>
    </recommendedName>
</protein>
<dbReference type="OrthoDB" id="5583277at2759"/>
<feature type="domain" description="Vacuolar sorting protein Vps3844 N-terminal" evidence="4">
    <location>
        <begin position="42"/>
        <end position="139"/>
    </location>
</feature>
<dbReference type="AlphaFoldDB" id="A0A9P4TCC5"/>
<keyword evidence="6" id="KW-1185">Reference proteome</keyword>
<dbReference type="Pfam" id="PF21656">
    <property type="entry name" value="DUF6859"/>
    <property type="match status" value="1"/>
</dbReference>
<evidence type="ECO:0008006" key="7">
    <source>
        <dbReference type="Google" id="ProtNLM"/>
    </source>
</evidence>
<gene>
    <name evidence="5" type="ORF">E8E13_006362</name>
</gene>
<feature type="transmembrane region" description="Helical" evidence="1">
    <location>
        <begin position="359"/>
        <end position="381"/>
    </location>
</feature>
<dbReference type="Proteomes" id="UP000801428">
    <property type="component" value="Unassembled WGS sequence"/>
</dbReference>
<dbReference type="PANTHER" id="PTHR36853:SF1">
    <property type="entry name" value="DUF3844 DOMAIN-CONTAINING PROTEIN"/>
    <property type="match status" value="1"/>
</dbReference>
<evidence type="ECO:0000313" key="6">
    <source>
        <dbReference type="Proteomes" id="UP000801428"/>
    </source>
</evidence>
<evidence type="ECO:0000256" key="1">
    <source>
        <dbReference type="SAM" id="Phobius"/>
    </source>
</evidence>
<keyword evidence="1" id="KW-0812">Transmembrane</keyword>
<feature type="signal peptide" evidence="2">
    <location>
        <begin position="1"/>
        <end position="18"/>
    </location>
</feature>
<reference evidence="5" key="1">
    <citation type="submission" date="2019-04" db="EMBL/GenBank/DDBJ databases">
        <title>Sequencing of skin fungus with MAO and IRED activity.</title>
        <authorList>
            <person name="Marsaioli A.J."/>
            <person name="Bonatto J.M.C."/>
            <person name="Reis Junior O."/>
        </authorList>
    </citation>
    <scope>NUCLEOTIDE SEQUENCE</scope>
    <source>
        <strain evidence="5">30M1</strain>
    </source>
</reference>
<evidence type="ECO:0000259" key="4">
    <source>
        <dbReference type="Pfam" id="PF21656"/>
    </source>
</evidence>
<dbReference type="InterPro" id="IPR053065">
    <property type="entry name" value="Archenteron_Induction-Rel"/>
</dbReference>
<name>A0A9P4TCC5_CURKU</name>
<sequence>MKLSWGFVASSIYCAAAAATNGHVFTFDGTATHAAPASSPVDPETARLILAQRLGLSRFHSIKKADAAAIKSINTYGGRQQKLFGEDADTSRAQLLMWLDDADEALVEELRGISTASFDISSPPSSADNDRLIDDFTTQAESLPKHADPKAKTYSAAVDADAALSKVKQTTLHNEYLTIFRANKNDDVANKISWRALPGLAQRGLDITVVTMPSSSGTSKRRVVSPYGDYDMPSTLEARRNRQNPEALLSFTPEPSTSPKADYPDLEDFPVFTSDKKKSNGTVRGILPPFFNSLASCEKLTLNCSGHGECKLLHKAQDKTQQDRFGCACSPTISGKGNTRKVTNWGGPACQKKDISTPFWLFVGTGVMLAFLISTIIGMMYSIGSEELPSVIGAGVSGPARK</sequence>
<evidence type="ECO:0000256" key="2">
    <source>
        <dbReference type="SAM" id="SignalP"/>
    </source>
</evidence>
<feature type="domain" description="Vacuolar sorting protein Vps3844 C-terminal" evidence="3">
    <location>
        <begin position="291"/>
        <end position="394"/>
    </location>
</feature>
<dbReference type="PANTHER" id="PTHR36853">
    <property type="entry name" value="EXPRESSED PROTEIN"/>
    <property type="match status" value="1"/>
</dbReference>
<proteinExistence type="predicted"/>
<keyword evidence="1" id="KW-1133">Transmembrane helix</keyword>